<dbReference type="EMBL" id="SLXH01000026">
    <property type="protein sequence ID" value="TCP15041.1"/>
    <property type="molecule type" value="Genomic_DNA"/>
</dbReference>
<evidence type="ECO:0000256" key="1">
    <source>
        <dbReference type="SAM" id="MobiDB-lite"/>
    </source>
</evidence>
<proteinExistence type="predicted"/>
<evidence type="ECO:0000313" key="2">
    <source>
        <dbReference type="EMBL" id="TCP15041.1"/>
    </source>
</evidence>
<dbReference type="Proteomes" id="UP000295182">
    <property type="component" value="Unassembled WGS sequence"/>
</dbReference>
<comment type="caution">
    <text evidence="2">The sequence shown here is derived from an EMBL/GenBank/DDBJ whole genome shotgun (WGS) entry which is preliminary data.</text>
</comment>
<protein>
    <submittedName>
        <fullName evidence="2">Uncharacterized protein</fullName>
    </submittedName>
</protein>
<reference evidence="2 3" key="1">
    <citation type="submission" date="2019-03" db="EMBL/GenBank/DDBJ databases">
        <title>Genomic Encyclopedia of Type Strains, Phase IV (KMG-IV): sequencing the most valuable type-strain genomes for metagenomic binning, comparative biology and taxonomic classification.</title>
        <authorList>
            <person name="Goeker M."/>
        </authorList>
    </citation>
    <scope>NUCLEOTIDE SEQUENCE [LARGE SCALE GENOMIC DNA]</scope>
    <source>
        <strain evidence="2 3">DSM 1837</strain>
    </source>
</reference>
<keyword evidence="3" id="KW-1185">Reference proteome</keyword>
<evidence type="ECO:0000313" key="3">
    <source>
        <dbReference type="Proteomes" id="UP000295182"/>
    </source>
</evidence>
<sequence length="73" mass="7756">MTPSQPIENANNADLRGSWLALQRAALRARQIAAQTGTAVVVMRNGVLEHVYPQVGHTDSPPKDAAPVNGKPT</sequence>
<feature type="region of interest" description="Disordered" evidence="1">
    <location>
        <begin position="53"/>
        <end position="73"/>
    </location>
</feature>
<dbReference type="RefSeq" id="WP_119014084.1">
    <property type="nucleotide sequence ID" value="NZ_QXNC01000027.1"/>
</dbReference>
<organism evidence="2 3">
    <name type="scientific">Simplicispira metamorpha</name>
    <dbReference type="NCBI Taxonomy" id="80881"/>
    <lineage>
        <taxon>Bacteria</taxon>
        <taxon>Pseudomonadati</taxon>
        <taxon>Pseudomonadota</taxon>
        <taxon>Betaproteobacteria</taxon>
        <taxon>Burkholderiales</taxon>
        <taxon>Comamonadaceae</taxon>
        <taxon>Simplicispira</taxon>
    </lineage>
</organism>
<dbReference type="AlphaFoldDB" id="A0A4R2N475"/>
<accession>A0A4R2N475</accession>
<name>A0A4R2N475_9BURK</name>
<gene>
    <name evidence="2" type="ORF">EV674_12637</name>
</gene>
<dbReference type="OrthoDB" id="8913964at2"/>